<feature type="compositionally biased region" description="Pro residues" evidence="1">
    <location>
        <begin position="181"/>
        <end position="203"/>
    </location>
</feature>
<reference evidence="4" key="1">
    <citation type="journal article" date="2015" name="Nat. Genet.">
        <title>The genome and transcriptome of the zoonotic hookworm Ancylostoma ceylanicum identify infection-specific gene families.</title>
        <authorList>
            <person name="Schwarz E.M."/>
            <person name="Hu Y."/>
            <person name="Antoshechkin I."/>
            <person name="Miller M.M."/>
            <person name="Sternberg P.W."/>
            <person name="Aroian R.V."/>
        </authorList>
    </citation>
    <scope>NUCLEOTIDE SEQUENCE</scope>
    <source>
        <strain evidence="4">HY135</strain>
    </source>
</reference>
<organism evidence="3 4">
    <name type="scientific">Ancylostoma ceylanicum</name>
    <dbReference type="NCBI Taxonomy" id="53326"/>
    <lineage>
        <taxon>Eukaryota</taxon>
        <taxon>Metazoa</taxon>
        <taxon>Ecdysozoa</taxon>
        <taxon>Nematoda</taxon>
        <taxon>Chromadorea</taxon>
        <taxon>Rhabditida</taxon>
        <taxon>Rhabditina</taxon>
        <taxon>Rhabditomorpha</taxon>
        <taxon>Strongyloidea</taxon>
        <taxon>Ancylostomatidae</taxon>
        <taxon>Ancylostomatinae</taxon>
        <taxon>Ancylostoma</taxon>
    </lineage>
</organism>
<dbReference type="OrthoDB" id="5850045at2759"/>
<keyword evidence="4" id="KW-1185">Reference proteome</keyword>
<name>A0A016SJG9_9BILA</name>
<feature type="region of interest" description="Disordered" evidence="1">
    <location>
        <begin position="176"/>
        <end position="203"/>
    </location>
</feature>
<proteinExistence type="predicted"/>
<dbReference type="Proteomes" id="UP000024635">
    <property type="component" value="Unassembled WGS sequence"/>
</dbReference>
<keyword evidence="2" id="KW-0472">Membrane</keyword>
<dbReference type="EMBL" id="JARK01001555">
    <property type="protein sequence ID" value="EYB90466.1"/>
    <property type="molecule type" value="Genomic_DNA"/>
</dbReference>
<keyword evidence="2" id="KW-1133">Transmembrane helix</keyword>
<keyword evidence="2" id="KW-0812">Transmembrane</keyword>
<sequence>MHVTSSIVSFLYHPRILLGSMLHIVVVLGAIAYASAQYGAPQPPVQNDYNHQAPPPPPPNPVVVGVPIWPLRSSSSEHKRCGSCDYLKTSCDGVPRGTKCYQATIKNFIDHHGCKVAVLSCGQTKEPVTLETIEGEKLSEGIDFEKVVRCGRNERWCTRNTQDNSVNFRTVRCIVNRTRPPRPQPRPPFPRPPLPPRPQPIAE</sequence>
<dbReference type="AlphaFoldDB" id="A0A016SJG9"/>
<gene>
    <name evidence="3" type="primary">Acey_s0219.g2447</name>
    <name evidence="3" type="ORF">Y032_0219g2447</name>
</gene>
<evidence type="ECO:0000256" key="2">
    <source>
        <dbReference type="SAM" id="Phobius"/>
    </source>
</evidence>
<evidence type="ECO:0000313" key="4">
    <source>
        <dbReference type="Proteomes" id="UP000024635"/>
    </source>
</evidence>
<feature type="transmembrane region" description="Helical" evidence="2">
    <location>
        <begin position="16"/>
        <end position="36"/>
    </location>
</feature>
<accession>A0A016SJG9</accession>
<protein>
    <submittedName>
        <fullName evidence="3">Uncharacterized protein</fullName>
    </submittedName>
</protein>
<evidence type="ECO:0000313" key="3">
    <source>
        <dbReference type="EMBL" id="EYB90466.1"/>
    </source>
</evidence>
<comment type="caution">
    <text evidence="3">The sequence shown here is derived from an EMBL/GenBank/DDBJ whole genome shotgun (WGS) entry which is preliminary data.</text>
</comment>
<evidence type="ECO:0000256" key="1">
    <source>
        <dbReference type="SAM" id="MobiDB-lite"/>
    </source>
</evidence>